<dbReference type="Gene3D" id="3.40.50.300">
    <property type="entry name" value="P-loop containing nucleotide triphosphate hydrolases"/>
    <property type="match status" value="2"/>
</dbReference>
<dbReference type="GO" id="GO:0005524">
    <property type="term" value="F:ATP binding"/>
    <property type="evidence" value="ECO:0007669"/>
    <property type="project" value="UniProtKB-KW"/>
</dbReference>
<feature type="domain" description="ATPase AAA-type core" evidence="1">
    <location>
        <begin position="26"/>
        <end position="295"/>
    </location>
</feature>
<proteinExistence type="predicted"/>
<dbReference type="KEGG" id="slom:PXH66_15650"/>
<dbReference type="Proteomes" id="UP001218638">
    <property type="component" value="Chromosome"/>
</dbReference>
<gene>
    <name evidence="2" type="ORF">PXH66_15650</name>
</gene>
<dbReference type="GO" id="GO:0016887">
    <property type="term" value="F:ATP hydrolysis activity"/>
    <property type="evidence" value="ECO:0007669"/>
    <property type="project" value="InterPro"/>
</dbReference>
<dbReference type="AlphaFoldDB" id="A0AAF0CMT9"/>
<dbReference type="InterPro" id="IPR051396">
    <property type="entry name" value="Bact_Antivir_Def_Nuclease"/>
</dbReference>
<dbReference type="Pfam" id="PF13304">
    <property type="entry name" value="AAA_21"/>
    <property type="match status" value="1"/>
</dbReference>
<evidence type="ECO:0000259" key="1">
    <source>
        <dbReference type="Pfam" id="PF13304"/>
    </source>
</evidence>
<keyword evidence="3" id="KW-1185">Reference proteome</keyword>
<accession>A0AAF0CMT9</accession>
<dbReference type="PANTHER" id="PTHR43581:SF2">
    <property type="entry name" value="EXCINUCLEASE ATPASE SUBUNIT"/>
    <property type="match status" value="1"/>
</dbReference>
<organism evidence="2 3">
    <name type="scientific">Synoicihabitans lomoniglobus</name>
    <dbReference type="NCBI Taxonomy" id="2909285"/>
    <lineage>
        <taxon>Bacteria</taxon>
        <taxon>Pseudomonadati</taxon>
        <taxon>Verrucomicrobiota</taxon>
        <taxon>Opitutia</taxon>
        <taxon>Opitutales</taxon>
        <taxon>Opitutaceae</taxon>
        <taxon>Synoicihabitans</taxon>
    </lineage>
</organism>
<dbReference type="PANTHER" id="PTHR43581">
    <property type="entry name" value="ATP/GTP PHOSPHATASE"/>
    <property type="match status" value="1"/>
</dbReference>
<evidence type="ECO:0000313" key="2">
    <source>
        <dbReference type="EMBL" id="WED63771.1"/>
    </source>
</evidence>
<evidence type="ECO:0000313" key="3">
    <source>
        <dbReference type="Proteomes" id="UP001218638"/>
    </source>
</evidence>
<protein>
    <submittedName>
        <fullName evidence="2">ATP-binding protein</fullName>
    </submittedName>
</protein>
<keyword evidence="2" id="KW-0067">ATP-binding</keyword>
<dbReference type="RefSeq" id="WP_330930473.1">
    <property type="nucleotide sequence ID" value="NZ_CP119075.1"/>
</dbReference>
<dbReference type="InterPro" id="IPR027417">
    <property type="entry name" value="P-loop_NTPase"/>
</dbReference>
<name>A0AAF0CMT9_9BACT</name>
<dbReference type="CDD" id="cd00267">
    <property type="entry name" value="ABC_ATPase"/>
    <property type="match status" value="1"/>
</dbReference>
<reference evidence="2" key="1">
    <citation type="submission" date="2023-03" db="EMBL/GenBank/DDBJ databases">
        <title>Lomoglobus Profundus gen. nov., sp. nov., a novel member of the phylum Verrucomicrobia, isolated from deep-marine sediment of South China Sea.</title>
        <authorList>
            <person name="Ahmad T."/>
            <person name="Ishaq S.E."/>
            <person name="Wang F."/>
        </authorList>
    </citation>
    <scope>NUCLEOTIDE SEQUENCE</scope>
    <source>
        <strain evidence="2">LMO-M01</strain>
    </source>
</reference>
<sequence>MANHITLIEFRRYKAFRHYSVRIADFSVLVGPNNAGKSTVLGAFRLLSEALKKAYSRKPEWVPNGDSGEFGYRIDLEGMPVSTENVFYNYDDSEPASIIFKIDNGNSLRLVFPERGICSLIPEAKRAIRSVANFKREFDLSIVIVPILGPVEHNELLYQKEAARLALRSPFGSRNFRNIWYHYPENFEEFRSLLVTTWPGMDIQRPERNDSGQKPMLHMFCPEDRYPREIFWAGFGFQVWCQMLTHLVQAQEGAHLIIDEPDIYLHSDLQRQLVNILRDRNCRVILATHSTEIISEVDPRNILNINKYRKAARAVRNVKEIQEIFSVLGSNANPTLTQIAKCRRVLYVEGKDFTIIAGIARVLRFAKIANRSDFAVVPVHGFNPPKVRDFSEGVEATLGMRLEKAVLFDRDYRCSAEVRKIENALKKVASLVSILQRKEIENYLLIPELLLLVVNAERRRYNLSPLVEYQVLEVVGDSLEEIRIETQVQYQKSYRDYCRAECPGKDSSTCDLESTREFEQNWKEFDGRVKVVSGKEAISRINGRLQENYSVHISVASLLAGLKRNMIPDDMIQFIRELNDFRQKGSEVQLLD</sequence>
<dbReference type="InterPro" id="IPR003959">
    <property type="entry name" value="ATPase_AAA_core"/>
</dbReference>
<keyword evidence="2" id="KW-0547">Nucleotide-binding</keyword>
<dbReference type="SUPFAM" id="SSF52540">
    <property type="entry name" value="P-loop containing nucleoside triphosphate hydrolases"/>
    <property type="match status" value="1"/>
</dbReference>
<dbReference type="EMBL" id="CP119075">
    <property type="protein sequence ID" value="WED63771.1"/>
    <property type="molecule type" value="Genomic_DNA"/>
</dbReference>